<sequence>MIDLISELTTAFRTVVPESFYLKNNKETVIYPYLTFSYTGEPLAKNIKGFYLDVDIFDDKGKDNERIEQAMSQLVDFVDNDDNRIMTDELFIRFDYIKPNPIPTNSDTLQRRYAQIYVRADWRNK</sequence>
<dbReference type="EMBL" id="FPKS01000002">
    <property type="protein sequence ID" value="SFZ71787.1"/>
    <property type="molecule type" value="Genomic_DNA"/>
</dbReference>
<keyword evidence="4" id="KW-1185">Reference proteome</keyword>
<evidence type="ECO:0000313" key="1">
    <source>
        <dbReference type="EMBL" id="PCS04631.1"/>
    </source>
</evidence>
<protein>
    <submittedName>
        <fullName evidence="2">Uncharacterized protein</fullName>
    </submittedName>
</protein>
<dbReference type="OrthoDB" id="2185503at2"/>
<evidence type="ECO:0000313" key="3">
    <source>
        <dbReference type="Proteomes" id="UP000185655"/>
    </source>
</evidence>
<reference evidence="1 4" key="1">
    <citation type="submission" date="2014-12" db="EMBL/GenBank/DDBJ databases">
        <title>Draft genome sequences of 10 type strains of Lactococcus.</title>
        <authorList>
            <person name="Sun Z."/>
            <person name="Zhong Z."/>
            <person name="Liu W."/>
            <person name="Zhang W."/>
            <person name="Zhang H."/>
        </authorList>
    </citation>
    <scope>NUCLEOTIDE SEQUENCE [LARGE SCALE GENOMIC DNA]</scope>
    <source>
        <strain evidence="1 4">DSM 22330</strain>
    </source>
</reference>
<name>A0A1K2H761_9LACT</name>
<dbReference type="Proteomes" id="UP000218979">
    <property type="component" value="Unassembled WGS sequence"/>
</dbReference>
<dbReference type="AlphaFoldDB" id="A0A1K2H761"/>
<dbReference type="STRING" id="1122154.SAMN02746068_00489"/>
<reference evidence="2 3" key="2">
    <citation type="submission" date="2016-11" db="EMBL/GenBank/DDBJ databases">
        <authorList>
            <person name="Jaros S."/>
            <person name="Januszkiewicz K."/>
            <person name="Wedrychowicz H."/>
        </authorList>
    </citation>
    <scope>NUCLEOTIDE SEQUENCE [LARGE SCALE GENOMIC DNA]</scope>
    <source>
        <strain evidence="2 3">DSM 22330</strain>
    </source>
</reference>
<gene>
    <name evidence="1" type="ORF">RR45_GL000946</name>
    <name evidence="2" type="ORF">SAMN02746068_00489</name>
</gene>
<accession>A0A1K2H761</accession>
<dbReference type="RefSeq" id="WP_031366601.1">
    <property type="nucleotide sequence ID" value="NZ_FPKS01000002.1"/>
</dbReference>
<evidence type="ECO:0000313" key="4">
    <source>
        <dbReference type="Proteomes" id="UP000218979"/>
    </source>
</evidence>
<evidence type="ECO:0000313" key="2">
    <source>
        <dbReference type="EMBL" id="SFZ71787.1"/>
    </source>
</evidence>
<proteinExistence type="predicted"/>
<dbReference type="EMBL" id="JXJT01000002">
    <property type="protein sequence ID" value="PCS04631.1"/>
    <property type="molecule type" value="Genomic_DNA"/>
</dbReference>
<organism evidence="2 3">
    <name type="scientific">Pseudolactococcus chungangensis CAU 28 = DSM 22330</name>
    <dbReference type="NCBI Taxonomy" id="1122154"/>
    <lineage>
        <taxon>Bacteria</taxon>
        <taxon>Bacillati</taxon>
        <taxon>Bacillota</taxon>
        <taxon>Bacilli</taxon>
        <taxon>Lactobacillales</taxon>
        <taxon>Streptococcaceae</taxon>
        <taxon>Pseudolactococcus</taxon>
    </lineage>
</organism>
<dbReference type="Proteomes" id="UP000185655">
    <property type="component" value="Unassembled WGS sequence"/>
</dbReference>